<dbReference type="PANTHER" id="PTHR42886:SF38">
    <property type="entry name" value="ALPHA_BETA-HYDROLASES SUPERFAMILY PROTEIN"/>
    <property type="match status" value="1"/>
</dbReference>
<comment type="caution">
    <text evidence="2">The sequence shown here is derived from an EMBL/GenBank/DDBJ whole genome shotgun (WGS) entry which is preliminary data.</text>
</comment>
<reference evidence="2" key="1">
    <citation type="journal article" date="2023" name="Nat. Commun.">
        <title>Diploid and tetraploid genomes of Acorus and the evolution of monocots.</title>
        <authorList>
            <person name="Ma L."/>
            <person name="Liu K.W."/>
            <person name="Li Z."/>
            <person name="Hsiao Y.Y."/>
            <person name="Qi Y."/>
            <person name="Fu T."/>
            <person name="Tang G.D."/>
            <person name="Zhang D."/>
            <person name="Sun W.H."/>
            <person name="Liu D.K."/>
            <person name="Li Y."/>
            <person name="Chen G.Z."/>
            <person name="Liu X.D."/>
            <person name="Liao X.Y."/>
            <person name="Jiang Y.T."/>
            <person name="Yu X."/>
            <person name="Hao Y."/>
            <person name="Huang J."/>
            <person name="Zhao X.W."/>
            <person name="Ke S."/>
            <person name="Chen Y.Y."/>
            <person name="Wu W.L."/>
            <person name="Hsu J.L."/>
            <person name="Lin Y.F."/>
            <person name="Huang M.D."/>
            <person name="Li C.Y."/>
            <person name="Huang L."/>
            <person name="Wang Z.W."/>
            <person name="Zhao X."/>
            <person name="Zhong W.Y."/>
            <person name="Peng D.H."/>
            <person name="Ahmad S."/>
            <person name="Lan S."/>
            <person name="Zhang J.S."/>
            <person name="Tsai W.C."/>
            <person name="Van de Peer Y."/>
            <person name="Liu Z.J."/>
        </authorList>
    </citation>
    <scope>NUCLEOTIDE SEQUENCE</scope>
    <source>
        <strain evidence="2">CP</strain>
    </source>
</reference>
<dbReference type="InterPro" id="IPR022742">
    <property type="entry name" value="Hydrolase_4"/>
</dbReference>
<gene>
    <name evidence="2" type="ORF">QJS10_CPB18g00774</name>
</gene>
<name>A0AAV9CPH3_ACOCL</name>
<dbReference type="InterPro" id="IPR029058">
    <property type="entry name" value="AB_hydrolase_fold"/>
</dbReference>
<organism evidence="2 3">
    <name type="scientific">Acorus calamus</name>
    <name type="common">Sweet flag</name>
    <dbReference type="NCBI Taxonomy" id="4465"/>
    <lineage>
        <taxon>Eukaryota</taxon>
        <taxon>Viridiplantae</taxon>
        <taxon>Streptophyta</taxon>
        <taxon>Embryophyta</taxon>
        <taxon>Tracheophyta</taxon>
        <taxon>Spermatophyta</taxon>
        <taxon>Magnoliopsida</taxon>
        <taxon>Liliopsida</taxon>
        <taxon>Acoraceae</taxon>
        <taxon>Acorus</taxon>
    </lineage>
</organism>
<evidence type="ECO:0000259" key="1">
    <source>
        <dbReference type="Pfam" id="PF12146"/>
    </source>
</evidence>
<dbReference type="AlphaFoldDB" id="A0AAV9CPH3"/>
<reference evidence="2" key="2">
    <citation type="submission" date="2023-06" db="EMBL/GenBank/DDBJ databases">
        <authorList>
            <person name="Ma L."/>
            <person name="Liu K.-W."/>
            <person name="Li Z."/>
            <person name="Hsiao Y.-Y."/>
            <person name="Qi Y."/>
            <person name="Fu T."/>
            <person name="Tang G."/>
            <person name="Zhang D."/>
            <person name="Sun W.-H."/>
            <person name="Liu D.-K."/>
            <person name="Li Y."/>
            <person name="Chen G.-Z."/>
            <person name="Liu X.-D."/>
            <person name="Liao X.-Y."/>
            <person name="Jiang Y.-T."/>
            <person name="Yu X."/>
            <person name="Hao Y."/>
            <person name="Huang J."/>
            <person name="Zhao X.-W."/>
            <person name="Ke S."/>
            <person name="Chen Y.-Y."/>
            <person name="Wu W.-L."/>
            <person name="Hsu J.-L."/>
            <person name="Lin Y.-F."/>
            <person name="Huang M.-D."/>
            <person name="Li C.-Y."/>
            <person name="Huang L."/>
            <person name="Wang Z.-W."/>
            <person name="Zhao X."/>
            <person name="Zhong W.-Y."/>
            <person name="Peng D.-H."/>
            <person name="Ahmad S."/>
            <person name="Lan S."/>
            <person name="Zhang J.-S."/>
            <person name="Tsai W.-C."/>
            <person name="Van De Peer Y."/>
            <person name="Liu Z.-J."/>
        </authorList>
    </citation>
    <scope>NUCLEOTIDE SEQUENCE</scope>
    <source>
        <strain evidence="2">CP</strain>
        <tissue evidence="2">Leaves</tissue>
    </source>
</reference>
<evidence type="ECO:0000313" key="2">
    <source>
        <dbReference type="EMBL" id="KAK1290048.1"/>
    </source>
</evidence>
<dbReference type="FunFam" id="3.40.50.1820:FF:000170">
    <property type="entry name" value="Alpha/beta-Hydrolases superfamily protein"/>
    <property type="match status" value="1"/>
</dbReference>
<dbReference type="PANTHER" id="PTHR42886">
    <property type="entry name" value="RE40534P-RELATED"/>
    <property type="match status" value="1"/>
</dbReference>
<sequence length="271" mass="30466">MAKSQSSQDKSFVIPQNRIVIKNKFGENLVGVFHETGSKELVILCHGFRSTKEFYTFVNLADAITREGISVFRFDFAGNGESDGSFQYGNYRREADDLHAVVQYFSKFERCTSAIIGHSKGGNVVLLYASAYQDVSKVINISGRFALERGIEGRLGKEFMQIIKRDGFIDVKDKSGNVDYRVTEESLMDRLNTDMHTACLSIDQNCRVLTVHGSEDEIVPVEDALEFSKIIPNHKLHIIEGADHAYRSHQAELASFVLHFIKDKQVQGAFA</sequence>
<protein>
    <recommendedName>
        <fullName evidence="1">Serine aminopeptidase S33 domain-containing protein</fullName>
    </recommendedName>
</protein>
<evidence type="ECO:0000313" key="3">
    <source>
        <dbReference type="Proteomes" id="UP001180020"/>
    </source>
</evidence>
<accession>A0AAV9CPH3</accession>
<proteinExistence type="predicted"/>
<keyword evidence="3" id="KW-1185">Reference proteome</keyword>
<dbReference type="EMBL" id="JAUJYO010000018">
    <property type="protein sequence ID" value="KAK1290048.1"/>
    <property type="molecule type" value="Genomic_DNA"/>
</dbReference>
<feature type="domain" description="Serine aminopeptidase S33" evidence="1">
    <location>
        <begin position="39"/>
        <end position="159"/>
    </location>
</feature>
<dbReference type="SUPFAM" id="SSF53474">
    <property type="entry name" value="alpha/beta-Hydrolases"/>
    <property type="match status" value="1"/>
</dbReference>
<dbReference type="Pfam" id="PF12146">
    <property type="entry name" value="Hydrolase_4"/>
    <property type="match status" value="1"/>
</dbReference>
<dbReference type="Proteomes" id="UP001180020">
    <property type="component" value="Unassembled WGS sequence"/>
</dbReference>
<dbReference type="Gene3D" id="3.40.50.1820">
    <property type="entry name" value="alpha/beta hydrolase"/>
    <property type="match status" value="1"/>
</dbReference>